<reference evidence="4 5" key="1">
    <citation type="submission" date="2024-05" db="EMBL/GenBank/DDBJ databases">
        <authorList>
            <person name="Liu Q."/>
            <person name="Xin Y.-H."/>
        </authorList>
    </citation>
    <scope>NUCLEOTIDE SEQUENCE [LARGE SCALE GENOMIC DNA]</scope>
    <source>
        <strain evidence="4 5">CGMCC 1.10181</strain>
    </source>
</reference>
<dbReference type="RefSeq" id="WP_343887592.1">
    <property type="nucleotide sequence ID" value="NZ_BAAAEH010000005.1"/>
</dbReference>
<dbReference type="SUPFAM" id="SSF53187">
    <property type="entry name" value="Zn-dependent exopeptidases"/>
    <property type="match status" value="1"/>
</dbReference>
<comment type="caution">
    <text evidence="4">The sequence shown here is derived from an EMBL/GenBank/DDBJ whole genome shotgun (WGS) entry which is preliminary data.</text>
</comment>
<dbReference type="Gene3D" id="3.30.70.360">
    <property type="match status" value="1"/>
</dbReference>
<dbReference type="EMBL" id="JBDIME010000001">
    <property type="protein sequence ID" value="MEN2788019.1"/>
    <property type="molecule type" value="Genomic_DNA"/>
</dbReference>
<evidence type="ECO:0000259" key="3">
    <source>
        <dbReference type="Pfam" id="PF07687"/>
    </source>
</evidence>
<evidence type="ECO:0000313" key="4">
    <source>
        <dbReference type="EMBL" id="MEN2788019.1"/>
    </source>
</evidence>
<dbReference type="SUPFAM" id="SSF55031">
    <property type="entry name" value="Bacterial exopeptidase dimerisation domain"/>
    <property type="match status" value="1"/>
</dbReference>
<dbReference type="InterPro" id="IPR036264">
    <property type="entry name" value="Bact_exopeptidase_dim_dom"/>
</dbReference>
<keyword evidence="5" id="KW-1185">Reference proteome</keyword>
<evidence type="ECO:0000256" key="2">
    <source>
        <dbReference type="ARBA" id="ARBA00022801"/>
    </source>
</evidence>
<dbReference type="CDD" id="cd03885">
    <property type="entry name" value="M20_CPDG2"/>
    <property type="match status" value="1"/>
</dbReference>
<gene>
    <name evidence="4" type="ORF">ABC974_00115</name>
</gene>
<keyword evidence="2" id="KW-0378">Hydrolase</keyword>
<dbReference type="Proteomes" id="UP001419910">
    <property type="component" value="Unassembled WGS sequence"/>
</dbReference>
<proteinExistence type="predicted"/>
<dbReference type="PIRSF" id="PIRSF037238">
    <property type="entry name" value="Carboxypeptidase_G2"/>
    <property type="match status" value="1"/>
</dbReference>
<dbReference type="Pfam" id="PF07687">
    <property type="entry name" value="M20_dimer"/>
    <property type="match status" value="1"/>
</dbReference>
<organism evidence="4 5">
    <name type="scientific">Sphingomonas oligophenolica</name>
    <dbReference type="NCBI Taxonomy" id="301154"/>
    <lineage>
        <taxon>Bacteria</taxon>
        <taxon>Pseudomonadati</taxon>
        <taxon>Pseudomonadota</taxon>
        <taxon>Alphaproteobacteria</taxon>
        <taxon>Sphingomonadales</taxon>
        <taxon>Sphingomonadaceae</taxon>
        <taxon>Sphingomonas</taxon>
    </lineage>
</organism>
<name>A0ABU9XWU8_9SPHN</name>
<sequence length="371" mass="39047">MPNEIQTVETLTRWALCESPSHDAAAVNAMQDLIIQDLPVSVVRVERIPGREGLGDTVLLHAGPTTARERLLVIGHVDTVHPIGTADGGLPVRRDGDRLYGPGLYDMKGGVYAAVRAMVDVALRGESPRPITMLLSPDEEIGSPTTRDLIEAIARTSAYALVVEPARAGGAFVTARKGVGWFNLDIEGRPSHAGTHHADGRSAIREAAHQILRLEGMTDYAAGTTVSVGQISGGTSANVVPGHCCLVADIRVTTPQEGERLTAAIEGLRAQDPDAVLNISGGLNRPPYARSEGTAALYRHVQQIAERLGQTLSEVPMVGGGSDGNFTAALGLPTLDGLGVEGSGAHTLEEYCLVSSVAPRVALLRAMFETL</sequence>
<dbReference type="InterPro" id="IPR017150">
    <property type="entry name" value="Pept_M20_glutamate_carboxypep"/>
</dbReference>
<evidence type="ECO:0000313" key="5">
    <source>
        <dbReference type="Proteomes" id="UP001419910"/>
    </source>
</evidence>
<protein>
    <submittedName>
        <fullName evidence="4">M20 family metallopeptidase</fullName>
    </submittedName>
</protein>
<feature type="domain" description="Peptidase M20 dimerisation" evidence="3">
    <location>
        <begin position="174"/>
        <end position="268"/>
    </location>
</feature>
<dbReference type="PANTHER" id="PTHR43808">
    <property type="entry name" value="ACETYLORNITHINE DEACETYLASE"/>
    <property type="match status" value="1"/>
</dbReference>
<accession>A0ABU9XWU8</accession>
<dbReference type="PANTHER" id="PTHR43808:SF9">
    <property type="entry name" value="BLL0789 PROTEIN"/>
    <property type="match status" value="1"/>
</dbReference>
<dbReference type="Pfam" id="PF01546">
    <property type="entry name" value="Peptidase_M20"/>
    <property type="match status" value="1"/>
</dbReference>
<dbReference type="InterPro" id="IPR011650">
    <property type="entry name" value="Peptidase_M20_dimer"/>
</dbReference>
<dbReference type="InterPro" id="IPR050072">
    <property type="entry name" value="Peptidase_M20A"/>
</dbReference>
<dbReference type="InterPro" id="IPR002933">
    <property type="entry name" value="Peptidase_M20"/>
</dbReference>
<evidence type="ECO:0000256" key="1">
    <source>
        <dbReference type="ARBA" id="ARBA00022723"/>
    </source>
</evidence>
<keyword evidence="1" id="KW-0479">Metal-binding</keyword>
<dbReference type="Gene3D" id="3.40.630.10">
    <property type="entry name" value="Zn peptidases"/>
    <property type="match status" value="1"/>
</dbReference>